<reference evidence="2" key="3">
    <citation type="journal article" date="2022" name="BMC Genomics">
        <title>Comparative genome analysis of mycobacteria focusing on tRNA and non-coding RNA.</title>
        <authorList>
            <person name="Behra P.R.K."/>
            <person name="Pettersson B.M.F."/>
            <person name="Ramesh M."/>
            <person name="Das S."/>
            <person name="Dasgupta S."/>
            <person name="Kirsebom L.A."/>
        </authorList>
    </citation>
    <scope>NUCLEOTIDE SEQUENCE</scope>
    <source>
        <strain evidence="2">CCUG 55640</strain>
    </source>
</reference>
<organism evidence="2 5">
    <name type="scientific">Mycobacterium alsense</name>
    <dbReference type="NCBI Taxonomy" id="324058"/>
    <lineage>
        <taxon>Bacteria</taxon>
        <taxon>Bacillati</taxon>
        <taxon>Actinomycetota</taxon>
        <taxon>Actinomycetes</taxon>
        <taxon>Mycobacteriales</taxon>
        <taxon>Mycobacteriaceae</taxon>
        <taxon>Mycobacterium</taxon>
    </lineage>
</organism>
<dbReference type="RefSeq" id="WP_083137835.1">
    <property type="nucleotide sequence ID" value="NZ_MVHD01000012.1"/>
</dbReference>
<dbReference type="Gene3D" id="1.10.287.850">
    <property type="entry name" value="HP0062-like domain"/>
    <property type="match status" value="1"/>
</dbReference>
<dbReference type="Proteomes" id="UP001141650">
    <property type="component" value="Unassembled WGS sequence"/>
</dbReference>
<feature type="domain" description="PE" evidence="1">
    <location>
        <begin position="4"/>
        <end position="94"/>
    </location>
</feature>
<name>A0AA41XPQ0_9MYCO</name>
<reference evidence="3 4" key="1">
    <citation type="submission" date="2017-02" db="EMBL/GenBank/DDBJ databases">
        <title>The new phylogeny of genus Mycobacterium.</title>
        <authorList>
            <person name="Tortoli E."/>
            <person name="Trovato A."/>
            <person name="Cirillo D.M."/>
        </authorList>
    </citation>
    <scope>NUCLEOTIDE SEQUENCE [LARGE SCALE GENOMIC DNA]</scope>
    <source>
        <strain evidence="3 4">DSM 45230</strain>
    </source>
</reference>
<protein>
    <submittedName>
        <fullName evidence="2">PE family protein</fullName>
    </submittedName>
</protein>
<dbReference type="InterPro" id="IPR038332">
    <property type="entry name" value="PPE_sf"/>
</dbReference>
<reference evidence="2" key="2">
    <citation type="submission" date="2020-07" db="EMBL/GenBank/DDBJ databases">
        <authorList>
            <person name="Pettersson B.M.F."/>
            <person name="Behra P.R.K."/>
            <person name="Ramesh M."/>
            <person name="Das S."/>
            <person name="Dasgupta S."/>
            <person name="Kirsebom L.A."/>
        </authorList>
    </citation>
    <scope>NUCLEOTIDE SEQUENCE</scope>
    <source>
        <strain evidence="2">CCUG 55640</strain>
    </source>
</reference>
<dbReference type="Pfam" id="PF00934">
    <property type="entry name" value="PE"/>
    <property type="match status" value="1"/>
</dbReference>
<dbReference type="EMBL" id="MVHD01000012">
    <property type="protein sequence ID" value="OQZ91178.1"/>
    <property type="molecule type" value="Genomic_DNA"/>
</dbReference>
<evidence type="ECO:0000259" key="1">
    <source>
        <dbReference type="Pfam" id="PF00934"/>
    </source>
</evidence>
<evidence type="ECO:0000313" key="3">
    <source>
        <dbReference type="EMBL" id="OQZ91178.1"/>
    </source>
</evidence>
<keyword evidence="4" id="KW-1185">Reference proteome</keyword>
<evidence type="ECO:0000313" key="2">
    <source>
        <dbReference type="EMBL" id="MCV7379858.1"/>
    </source>
</evidence>
<gene>
    <name evidence="3" type="ORF">BST11_09670</name>
    <name evidence="2" type="ORF">H7K38_14505</name>
</gene>
<dbReference type="SUPFAM" id="SSF140459">
    <property type="entry name" value="PE/PPE dimer-like"/>
    <property type="match status" value="1"/>
</dbReference>
<proteinExistence type="predicted"/>
<evidence type="ECO:0000313" key="5">
    <source>
        <dbReference type="Proteomes" id="UP001141650"/>
    </source>
</evidence>
<sequence length="99" mass="9650">MSFVTTQPELLIAAADSLSDIGASMSTSNAVVAPPTTGVAPPAADQVSALVATQFAAHGLAYQTVASMATQVHEAFVSALASGGISYAAAEAANAAAAR</sequence>
<dbReference type="Proteomes" id="UP000192319">
    <property type="component" value="Unassembled WGS sequence"/>
</dbReference>
<comment type="caution">
    <text evidence="2">The sequence shown here is derived from an EMBL/GenBank/DDBJ whole genome shotgun (WGS) entry which is preliminary data.</text>
</comment>
<dbReference type="InterPro" id="IPR000084">
    <property type="entry name" value="PE-PGRS_N"/>
</dbReference>
<evidence type="ECO:0000313" key="4">
    <source>
        <dbReference type="Proteomes" id="UP000192319"/>
    </source>
</evidence>
<dbReference type="EMBL" id="JACKVH010000013">
    <property type="protein sequence ID" value="MCV7379858.1"/>
    <property type="molecule type" value="Genomic_DNA"/>
</dbReference>
<accession>A0AA41XPQ0</accession>
<dbReference type="AlphaFoldDB" id="A0AA41XPQ0"/>